<dbReference type="InterPro" id="IPR007049">
    <property type="entry name" value="Carb-sel_porin_OprB"/>
</dbReference>
<feature type="chain" id="PRO_5031592732" evidence="2">
    <location>
        <begin position="33"/>
        <end position="498"/>
    </location>
</feature>
<evidence type="ECO:0000256" key="1">
    <source>
        <dbReference type="ARBA" id="ARBA00008769"/>
    </source>
</evidence>
<accession>A0A7W8L956</accession>
<dbReference type="PANTHER" id="PTHR37944:SF1">
    <property type="entry name" value="PORIN B"/>
    <property type="match status" value="1"/>
</dbReference>
<dbReference type="PANTHER" id="PTHR37944">
    <property type="entry name" value="PORIN B"/>
    <property type="match status" value="1"/>
</dbReference>
<reference evidence="3 4" key="1">
    <citation type="submission" date="2020-08" db="EMBL/GenBank/DDBJ databases">
        <title>Genomic Encyclopedia of Type Strains, Phase IV (KMG-V): Genome sequencing to study the core and pangenomes of soil and plant-associated prokaryotes.</title>
        <authorList>
            <person name="Whitman W."/>
        </authorList>
    </citation>
    <scope>NUCLEOTIDE SEQUENCE [LARGE SCALE GENOMIC DNA]</scope>
    <source>
        <strain evidence="3 4">JPY162</strain>
    </source>
</reference>
<dbReference type="GO" id="GO:0015288">
    <property type="term" value="F:porin activity"/>
    <property type="evidence" value="ECO:0007669"/>
    <property type="project" value="InterPro"/>
</dbReference>
<evidence type="ECO:0000313" key="4">
    <source>
        <dbReference type="Proteomes" id="UP000592820"/>
    </source>
</evidence>
<dbReference type="GO" id="GO:0008643">
    <property type="term" value="P:carbohydrate transport"/>
    <property type="evidence" value="ECO:0007669"/>
    <property type="project" value="InterPro"/>
</dbReference>
<dbReference type="GO" id="GO:0016020">
    <property type="term" value="C:membrane"/>
    <property type="evidence" value="ECO:0007669"/>
    <property type="project" value="InterPro"/>
</dbReference>
<keyword evidence="2" id="KW-0732">Signal</keyword>
<dbReference type="AlphaFoldDB" id="A0A7W8L956"/>
<evidence type="ECO:0000313" key="3">
    <source>
        <dbReference type="EMBL" id="MBB5402772.1"/>
    </source>
</evidence>
<dbReference type="PROSITE" id="PS51318">
    <property type="entry name" value="TAT"/>
    <property type="match status" value="1"/>
</dbReference>
<dbReference type="RefSeq" id="WP_184227368.1">
    <property type="nucleotide sequence ID" value="NZ_JACHDE010000010.1"/>
</dbReference>
<protein>
    <submittedName>
        <fullName evidence="3">Porin</fullName>
    </submittedName>
</protein>
<dbReference type="InterPro" id="IPR006311">
    <property type="entry name" value="TAT_signal"/>
</dbReference>
<name>A0A7W8L956_9BURK</name>
<dbReference type="InterPro" id="IPR038673">
    <property type="entry name" value="OprB_sf"/>
</dbReference>
<gene>
    <name evidence="3" type="ORF">HDG41_004858</name>
</gene>
<dbReference type="Gene3D" id="2.40.160.180">
    <property type="entry name" value="Carbohydrate-selective porin OprB"/>
    <property type="match status" value="1"/>
</dbReference>
<dbReference type="Pfam" id="PF04966">
    <property type="entry name" value="OprB"/>
    <property type="match status" value="1"/>
</dbReference>
<dbReference type="EMBL" id="JACHDE010000010">
    <property type="protein sequence ID" value="MBB5402772.1"/>
    <property type="molecule type" value="Genomic_DNA"/>
</dbReference>
<comment type="similarity">
    <text evidence="1 2">Belongs to the OprB family.</text>
</comment>
<proteinExistence type="inferred from homology"/>
<evidence type="ECO:0000256" key="2">
    <source>
        <dbReference type="RuleBase" id="RU363072"/>
    </source>
</evidence>
<sequence length="498" mass="52173">MKNIDKRRLLGSGGSIAVTAVLSLGLGPCAFAQTPGDTTPAQAAPSIAPAAPVPGATDNAAPADQTVAAPTGLWERSNLFGEMGGLRPWLGNYGVTFNLQETSEYMGNLSGGTNRGGAYQGLTGFGLVVDTEKAFGLPGGTFNVSGLQIHGTSLTARNLQTLQTASGIEADAATRLWELWYQQSLGNVDVKIGQQSLDQEFMVSQYAATFMNATFGWPVLPAVDLPAGGPAYPLSSLGVRARASFANGVTVLGGVFDGNPAPGVGDPQKLNASGTNFNLGNGALVIGELQYAINQPSANSSDPRPAGLPGTYKLGFWYNSNHFADQGFDTGGLSLANPASNGVPTSHRGNYSFYAVADQMVWRAGPDSPQSVGVFARIMGAPGDRNLVDLGVNAGVTLKAPFKGRDNDVVGLALGYAKIGSHAQNLANAQALYTPGYPSRSAETVLEATYQYQVAPWWMLQADFQYFWRPGGGIPDPDDSSQRIRNEAVLGLRTTIQF</sequence>
<comment type="caution">
    <text evidence="3">The sequence shown here is derived from an EMBL/GenBank/DDBJ whole genome shotgun (WGS) entry which is preliminary data.</text>
</comment>
<dbReference type="InterPro" id="IPR052932">
    <property type="entry name" value="OprB_Porin"/>
</dbReference>
<feature type="signal peptide" evidence="2">
    <location>
        <begin position="1"/>
        <end position="32"/>
    </location>
</feature>
<dbReference type="Proteomes" id="UP000592820">
    <property type="component" value="Unassembled WGS sequence"/>
</dbReference>
<organism evidence="3 4">
    <name type="scientific">Paraburkholderia youngii</name>
    <dbReference type="NCBI Taxonomy" id="2782701"/>
    <lineage>
        <taxon>Bacteria</taxon>
        <taxon>Pseudomonadati</taxon>
        <taxon>Pseudomonadota</taxon>
        <taxon>Betaproteobacteria</taxon>
        <taxon>Burkholderiales</taxon>
        <taxon>Burkholderiaceae</taxon>
        <taxon>Paraburkholderia</taxon>
    </lineage>
</organism>